<evidence type="ECO:0000313" key="3">
    <source>
        <dbReference type="Proteomes" id="UP001371305"/>
    </source>
</evidence>
<feature type="compositionally biased region" description="Basic and acidic residues" evidence="1">
    <location>
        <begin position="475"/>
        <end position="489"/>
    </location>
</feature>
<feature type="region of interest" description="Disordered" evidence="1">
    <location>
        <begin position="452"/>
        <end position="604"/>
    </location>
</feature>
<proteinExistence type="predicted"/>
<accession>A0ABU9B0L7</accession>
<evidence type="ECO:0000256" key="1">
    <source>
        <dbReference type="SAM" id="MobiDB-lite"/>
    </source>
</evidence>
<sequence>MNSKEISPVRRLASYSSRSACLVSLFAWQVASGADVPVSKGSSSGTGASINLSIASLITTNTGNLGQSSGTAPAPYSVSKSAVPLNVNTGVPLVLDLVGANGAINSSASSNVDGSPGSKTTAATAQVVNLSLDVAQLLGGQPLVSVGAPTVTTNVSVAGQGGSFTSNSSVSLTGLTLKVLGASIDLSGINLSNVPPNTGVNLGANAVAGLAIILNETQTTGNAAGGLTTTTNAIRIKLNAVNLGLINVLNGDVIIGHADAAEGSDPDGDGIFSGTDGDSDGDGIPDAVEIANAAAGGDTDGDGVADYLDLDSDNDGINDVIEAGGKDANGDGRQDASGDGNPDEDGDGIVDSVDPNDLITGGGHGVALTVPDTDGDGAKNYLDLDSDNDGISDVVESGVGLNTDTNGVFHTGDTDGDGIDNAVDGLAGYGDAPGSSGAPLDTDNDGIPNAYEVDSDNNGTKDIAGTPYASLDGNGDGRIDNGADTDHDGVPNVADVQPGVFGGLPNPAGDNDGDGISNGAEGSGLVDTDGDGVADIADGDSDGDGIPDLAEGPGDLDRDGVPNARDLDSDNDGINDVIEGGGKDTDGNGLQDPSGDGNADEDHDGIVDSVDSNDAVAGGGTGVALTLPDTDGDGAKNFLDLDSDNDTISDLVESGLGAVDSNNDGIGEGADTDQDGLVASVDGLPGARGDANGSTPIDTDGDGIPNYIDPNSDNTGSPDIVGAGNGALDANHDGKVDNATDSDGDGIPDVADNDDINSGGLGFNLKTYAQWVNEQFSSPANTNPAISGQEADPDGDGFTNAEEFAFGTDPEDNRSFPKVMTSGIPGAMGGVQATVTKDPTAYAFVTVEGSRDLVIWLTGPGAISVGTDQPALFSAQINNALPGGEKMRGFIRFRVIIP</sequence>
<gene>
    <name evidence="2" type="ORF">WKV53_19750</name>
</gene>
<keyword evidence="3" id="KW-1185">Reference proteome</keyword>
<feature type="region of interest" description="Disordered" evidence="1">
    <location>
        <begin position="260"/>
        <end position="286"/>
    </location>
</feature>
<protein>
    <submittedName>
        <fullName evidence="2">Uncharacterized protein</fullName>
    </submittedName>
</protein>
<feature type="region of interest" description="Disordered" evidence="1">
    <location>
        <begin position="315"/>
        <end position="372"/>
    </location>
</feature>
<organism evidence="2 3">
    <name type="scientific">Luteolibacter soli</name>
    <dbReference type="NCBI Taxonomy" id="3135280"/>
    <lineage>
        <taxon>Bacteria</taxon>
        <taxon>Pseudomonadati</taxon>
        <taxon>Verrucomicrobiota</taxon>
        <taxon>Verrucomicrobiia</taxon>
        <taxon>Verrucomicrobiales</taxon>
        <taxon>Verrucomicrobiaceae</taxon>
        <taxon>Luteolibacter</taxon>
    </lineage>
</organism>
<name>A0ABU9B0L7_9BACT</name>
<dbReference type="RefSeq" id="WP_341406515.1">
    <property type="nucleotide sequence ID" value="NZ_JBBUKT010000008.1"/>
</dbReference>
<comment type="caution">
    <text evidence="2">The sequence shown here is derived from an EMBL/GenBank/DDBJ whole genome shotgun (WGS) entry which is preliminary data.</text>
</comment>
<evidence type="ECO:0000313" key="2">
    <source>
        <dbReference type="EMBL" id="MEK7952759.1"/>
    </source>
</evidence>
<dbReference type="SUPFAM" id="SSF103647">
    <property type="entry name" value="TSP type-3 repeat"/>
    <property type="match status" value="1"/>
</dbReference>
<dbReference type="InterPro" id="IPR028974">
    <property type="entry name" value="TSP_type-3_rpt"/>
</dbReference>
<dbReference type="EMBL" id="JBBUKT010000008">
    <property type="protein sequence ID" value="MEK7952759.1"/>
    <property type="molecule type" value="Genomic_DNA"/>
</dbReference>
<feature type="compositionally biased region" description="Basic and acidic residues" evidence="1">
    <location>
        <begin position="555"/>
        <end position="568"/>
    </location>
</feature>
<dbReference type="PANTHER" id="PTHR10199">
    <property type="entry name" value="THROMBOSPONDIN"/>
    <property type="match status" value="1"/>
</dbReference>
<dbReference type="PANTHER" id="PTHR10199:SF119">
    <property type="entry name" value="RE20510P"/>
    <property type="match status" value="1"/>
</dbReference>
<reference evidence="2 3" key="1">
    <citation type="submission" date="2024-04" db="EMBL/GenBank/DDBJ databases">
        <title>Luteolibacter sp. isolated from soil.</title>
        <authorList>
            <person name="An J."/>
        </authorList>
    </citation>
    <scope>NUCLEOTIDE SEQUENCE [LARGE SCALE GENOMIC DNA]</scope>
    <source>
        <strain evidence="2 3">Y139</strain>
    </source>
</reference>
<dbReference type="Gene3D" id="4.10.1080.10">
    <property type="entry name" value="TSP type-3 repeat"/>
    <property type="match status" value="2"/>
</dbReference>
<dbReference type="Proteomes" id="UP001371305">
    <property type="component" value="Unassembled WGS sequence"/>
</dbReference>
<feature type="compositionally biased region" description="Basic and acidic residues" evidence="1">
    <location>
        <begin position="324"/>
        <end position="336"/>
    </location>
</feature>
<feature type="compositionally biased region" description="Acidic residues" evidence="1">
    <location>
        <begin position="528"/>
        <end position="545"/>
    </location>
</feature>